<dbReference type="Proteomes" id="UP000018144">
    <property type="component" value="Unassembled WGS sequence"/>
</dbReference>
<name>U4KU80_PYROM</name>
<reference evidence="2 3" key="1">
    <citation type="journal article" date="2013" name="PLoS Genet.">
        <title>The genome and development-dependent transcriptomes of Pyronema confluens: a window into fungal evolution.</title>
        <authorList>
            <person name="Traeger S."/>
            <person name="Altegoer F."/>
            <person name="Freitag M."/>
            <person name="Gabaldon T."/>
            <person name="Kempken F."/>
            <person name="Kumar A."/>
            <person name="Marcet-Houben M."/>
            <person name="Poggeler S."/>
            <person name="Stajich J.E."/>
            <person name="Nowrousian M."/>
        </authorList>
    </citation>
    <scope>NUCLEOTIDE SEQUENCE [LARGE SCALE GENOMIC DNA]</scope>
    <source>
        <strain evidence="3">CBS 100304</strain>
        <tissue evidence="2">Vegetative mycelium</tissue>
    </source>
</reference>
<dbReference type="AlphaFoldDB" id="U4KU80"/>
<feature type="compositionally biased region" description="Basic and acidic residues" evidence="1">
    <location>
        <begin position="315"/>
        <end position="331"/>
    </location>
</feature>
<sequence length="420" mass="47465">MMRSDSDKSQGSPRGGSDSWHNGGRGSEATTHSATIGLNPLPASPPARYRTQQHHDADHPGASNTEVSLWGRRRGPLGTVQQTPPYPPPQPPHPAHPAHQACLEHQAAPRDDFVFGAFGAALAARIHFPPHRTEPSSNKKTRGRAASQPKHGDNPRVQQRRVTDGTPKLRQISNGSNRSRPIGKPALPPDQPLLDVPMAEGTEPDMLFEAYRDSREFSQRAKDYWLQVGSLHHMFDVFDWWFYRVVDRLERKEYSKIELDPHEKMLQRLIAEESAADKGLPDRDGPGFGLINYFADHMVPKYGFTVEQVETARNDPTRWERRNAREEKWNDASDGPEQQESWRTKHIEAARKKWEAKMRAASNPKPKQKRGNQTNLAKREKGPKGSIITKARFDTRNRIGKKGGNAAASRNFNNRKLARR</sequence>
<dbReference type="OrthoDB" id="5336297at2759"/>
<organism evidence="2 3">
    <name type="scientific">Pyronema omphalodes (strain CBS 100304)</name>
    <name type="common">Pyronema confluens</name>
    <dbReference type="NCBI Taxonomy" id="1076935"/>
    <lineage>
        <taxon>Eukaryota</taxon>
        <taxon>Fungi</taxon>
        <taxon>Dikarya</taxon>
        <taxon>Ascomycota</taxon>
        <taxon>Pezizomycotina</taxon>
        <taxon>Pezizomycetes</taxon>
        <taxon>Pezizales</taxon>
        <taxon>Pyronemataceae</taxon>
        <taxon>Pyronema</taxon>
    </lineage>
</organism>
<feature type="region of interest" description="Disordered" evidence="1">
    <location>
        <begin position="127"/>
        <end position="193"/>
    </location>
</feature>
<feature type="compositionally biased region" description="Pro residues" evidence="1">
    <location>
        <begin position="84"/>
        <end position="95"/>
    </location>
</feature>
<proteinExistence type="predicted"/>
<dbReference type="EMBL" id="HF935206">
    <property type="protein sequence ID" value="CCX04497.1"/>
    <property type="molecule type" value="Genomic_DNA"/>
</dbReference>
<evidence type="ECO:0000256" key="1">
    <source>
        <dbReference type="SAM" id="MobiDB-lite"/>
    </source>
</evidence>
<feature type="region of interest" description="Disordered" evidence="1">
    <location>
        <begin position="1"/>
        <end position="99"/>
    </location>
</feature>
<keyword evidence="3" id="KW-1185">Reference proteome</keyword>
<gene>
    <name evidence="2" type="ORF">PCON_02467</name>
</gene>
<protein>
    <submittedName>
        <fullName evidence="2">Uncharacterized protein</fullName>
    </submittedName>
</protein>
<evidence type="ECO:0000313" key="2">
    <source>
        <dbReference type="EMBL" id="CCX04497.1"/>
    </source>
</evidence>
<accession>U4KU80</accession>
<feature type="compositionally biased region" description="Basic and acidic residues" evidence="1">
    <location>
        <begin position="340"/>
        <end position="358"/>
    </location>
</feature>
<evidence type="ECO:0000313" key="3">
    <source>
        <dbReference type="Proteomes" id="UP000018144"/>
    </source>
</evidence>
<feature type="region of interest" description="Disordered" evidence="1">
    <location>
        <begin position="315"/>
        <end position="420"/>
    </location>
</feature>